<keyword evidence="2" id="KW-1185">Reference proteome</keyword>
<organism evidence="1 2">
    <name type="scientific">Thalassococcus arenae</name>
    <dbReference type="NCBI Taxonomy" id="2851652"/>
    <lineage>
        <taxon>Bacteria</taxon>
        <taxon>Pseudomonadati</taxon>
        <taxon>Pseudomonadota</taxon>
        <taxon>Alphaproteobacteria</taxon>
        <taxon>Rhodobacterales</taxon>
        <taxon>Roseobacteraceae</taxon>
        <taxon>Thalassococcus</taxon>
    </lineage>
</organism>
<protein>
    <submittedName>
        <fullName evidence="1">Uncharacterized protein</fullName>
    </submittedName>
</protein>
<comment type="caution">
    <text evidence="1">The sequence shown here is derived from an EMBL/GenBank/DDBJ whole genome shotgun (WGS) entry which is preliminary data.</text>
</comment>
<proteinExistence type="predicted"/>
<name>A0ABS6N3M8_9RHOB</name>
<gene>
    <name evidence="1" type="ORF">KUH32_02470</name>
</gene>
<dbReference type="EMBL" id="JAHRWL010000001">
    <property type="protein sequence ID" value="MBV2358623.1"/>
    <property type="molecule type" value="Genomic_DNA"/>
</dbReference>
<dbReference type="RefSeq" id="WP_217776484.1">
    <property type="nucleotide sequence ID" value="NZ_JAHRWL010000001.1"/>
</dbReference>
<sequence length="780" mass="88063">MSDSIKVVEVRLNVTLSNSSDLVAVQKELAAKVRRARSVAYEERKRGESNAPRHIVFALDRRVDWSTVPELLEDVRQQLLSPASHRRNPNSSQWMLYSEKFEPKVVPLYQPPGIAHQANTTEVIELTRRSDMEGILTHESVFFHHDRQAFFRLPSGEISDYFLRVGNVQHDSHNIEKIAFWALPRLSDVHHVLCETWSISTTAATIAKFIDTYRGDGAVAWSYLSAYLPQKVSDLRHVTELFSQAAGKDTKVLFLVSASASGRIHGEYLKLARQADAEKNTRILTIYQLNRTPCAGYVIHPLADFLENLGLKGATDAFDVGSAPVIEIDTSTYIPKYRGVTTKPFSVIQQTARAKEFYETYSGNRIFSIARKGRTSNRSPGRHYTYHVDIQKLMEHPAFADRLRTVLSNQEPTTTIVLTPSSTNQQFLKLFCSEHKAVFGFTPKSTIEIERLTQISEHQQIKEALIDGNEHVTFIESIIVEGANLNDLTQTIRKTRDQGHPSKAYITYLAGLFRPYSDRKEKWVNLFPQCSNHLGFRERTKIVAVETVIMPKWIDEDCPWKRELRAHEKALEKGELDDWQESYIQKRILLLSGAMKAGGDGLRGSEVFFRRNPEDDFPFWSGSFWLDKSAVVAANAKHGVTITEADVDVADLVCAVASAVHAWRCSNPNSSVLSHDLSFDEVINQEVTSENVGFNEPMLRAAIWRSLKPGEISVSGSNSDTASMLSNIFLDLNAENPHRVLGGEAALIYAWRLRGLLGAEGHEKVDWRYLLHLAEAVETR</sequence>
<reference evidence="1" key="1">
    <citation type="submission" date="2021-06" db="EMBL/GenBank/DDBJ databases">
        <title>Thalassococcus sp. CAU 1522 isolated from sea sand, Republic of Korea.</title>
        <authorList>
            <person name="Kim W."/>
        </authorList>
    </citation>
    <scope>NUCLEOTIDE SEQUENCE</scope>
    <source>
        <strain evidence="1">CAU 1522</strain>
    </source>
</reference>
<evidence type="ECO:0000313" key="2">
    <source>
        <dbReference type="Proteomes" id="UP001166293"/>
    </source>
</evidence>
<accession>A0ABS6N3M8</accession>
<evidence type="ECO:0000313" key="1">
    <source>
        <dbReference type="EMBL" id="MBV2358623.1"/>
    </source>
</evidence>
<dbReference type="Proteomes" id="UP001166293">
    <property type="component" value="Unassembled WGS sequence"/>
</dbReference>